<dbReference type="PATRIC" id="fig|1235990.3.peg.312"/>
<organism evidence="1 2">
    <name type="scientific">Candidatus Pantoea carbekii</name>
    <dbReference type="NCBI Taxonomy" id="1235990"/>
    <lineage>
        <taxon>Bacteria</taxon>
        <taxon>Pseudomonadati</taxon>
        <taxon>Pseudomonadota</taxon>
        <taxon>Gammaproteobacteria</taxon>
        <taxon>Enterobacterales</taxon>
        <taxon>Erwiniaceae</taxon>
        <taxon>Pantoea</taxon>
    </lineage>
</organism>
<dbReference type="Proteomes" id="UP000016900">
    <property type="component" value="Chromosome"/>
</dbReference>
<evidence type="ECO:0000313" key="1">
    <source>
        <dbReference type="EMBL" id="BAO00282.1"/>
    </source>
</evidence>
<name>U3U7C5_9GAMM</name>
<accession>U3U7C5</accession>
<dbReference type="EMBL" id="AP012554">
    <property type="protein sequence ID" value="BAO00282.1"/>
    <property type="molecule type" value="Genomic_DNA"/>
</dbReference>
<keyword evidence="2" id="KW-1185">Reference proteome</keyword>
<protein>
    <submittedName>
        <fullName evidence="1">Uncharacterized protein</fullName>
    </submittedName>
</protein>
<reference evidence="1 2" key="1">
    <citation type="submission" date="2012-10" db="EMBL/GenBank/DDBJ databases">
        <title>Genome sequence of the symbiont of the pentatomidae stink bug Halyomorpha halys.</title>
        <authorList>
            <person name="Kobayashi H."/>
            <person name="Fujii-Muramatsu R."/>
            <person name="Takeishi K."/>
            <person name="Noda H."/>
        </authorList>
    </citation>
    <scope>NUCLEOTIDE SEQUENCE [LARGE SCALE GENOMIC DNA]</scope>
</reference>
<sequence length="53" mass="6249">MSSLKEEIMLRKVKNIFKLSALQLQISKGFIELSMKNIKSIQSISLWFKNKNY</sequence>
<dbReference type="KEGG" id="hhs:HHS_03120"/>
<proteinExistence type="predicted"/>
<gene>
    <name evidence="1" type="ORF">HHS_03120</name>
</gene>
<evidence type="ECO:0000313" key="2">
    <source>
        <dbReference type="Proteomes" id="UP000016900"/>
    </source>
</evidence>
<dbReference type="AlphaFoldDB" id="U3U7C5"/>